<sequence>MAIHGVVHRGFGRAQVRLP</sequence>
<gene>
    <name evidence="1" type="ORF">G2W53_026949</name>
</gene>
<dbReference type="EMBL" id="JAAIUW010000008">
    <property type="protein sequence ID" value="KAF7821494.1"/>
    <property type="molecule type" value="Genomic_DNA"/>
</dbReference>
<evidence type="ECO:0000313" key="1">
    <source>
        <dbReference type="EMBL" id="KAF7821494.1"/>
    </source>
</evidence>
<proteinExistence type="predicted"/>
<keyword evidence="2" id="KW-1185">Reference proteome</keyword>
<accession>A0A834WLU4</accession>
<evidence type="ECO:0000313" key="2">
    <source>
        <dbReference type="Proteomes" id="UP000634136"/>
    </source>
</evidence>
<organism evidence="1 2">
    <name type="scientific">Senna tora</name>
    <dbReference type="NCBI Taxonomy" id="362788"/>
    <lineage>
        <taxon>Eukaryota</taxon>
        <taxon>Viridiplantae</taxon>
        <taxon>Streptophyta</taxon>
        <taxon>Embryophyta</taxon>
        <taxon>Tracheophyta</taxon>
        <taxon>Spermatophyta</taxon>
        <taxon>Magnoliopsida</taxon>
        <taxon>eudicotyledons</taxon>
        <taxon>Gunneridae</taxon>
        <taxon>Pentapetalae</taxon>
        <taxon>rosids</taxon>
        <taxon>fabids</taxon>
        <taxon>Fabales</taxon>
        <taxon>Fabaceae</taxon>
        <taxon>Caesalpinioideae</taxon>
        <taxon>Cassia clade</taxon>
        <taxon>Senna</taxon>
    </lineage>
</organism>
<reference evidence="1" key="1">
    <citation type="submission" date="2020-09" db="EMBL/GenBank/DDBJ databases">
        <title>Genome-Enabled Discovery of Anthraquinone Biosynthesis in Senna tora.</title>
        <authorList>
            <person name="Kang S.-H."/>
            <person name="Pandey R.P."/>
            <person name="Lee C.-M."/>
            <person name="Sim J.-S."/>
            <person name="Jeong J.-T."/>
            <person name="Choi B.-S."/>
            <person name="Jung M."/>
            <person name="Ginzburg D."/>
            <person name="Zhao K."/>
            <person name="Won S.Y."/>
            <person name="Oh T.-J."/>
            <person name="Yu Y."/>
            <person name="Kim N.-H."/>
            <person name="Lee O.R."/>
            <person name="Lee T.-H."/>
            <person name="Bashyal P."/>
            <person name="Kim T.-S."/>
            <person name="Lee W.-H."/>
            <person name="Kawkins C."/>
            <person name="Kim C.-K."/>
            <person name="Kim J.S."/>
            <person name="Ahn B.O."/>
            <person name="Rhee S.Y."/>
            <person name="Sohng J.K."/>
        </authorList>
    </citation>
    <scope>NUCLEOTIDE SEQUENCE</scope>
    <source>
        <tissue evidence="1">Leaf</tissue>
    </source>
</reference>
<comment type="caution">
    <text evidence="1">The sequence shown here is derived from an EMBL/GenBank/DDBJ whole genome shotgun (WGS) entry which is preliminary data.</text>
</comment>
<dbReference type="AlphaFoldDB" id="A0A834WLU4"/>
<name>A0A834WLU4_9FABA</name>
<protein>
    <submittedName>
        <fullName evidence="1">Uncharacterized protein</fullName>
    </submittedName>
</protein>
<dbReference type="Proteomes" id="UP000634136">
    <property type="component" value="Unassembled WGS sequence"/>
</dbReference>